<keyword evidence="9" id="KW-1185">Reference proteome</keyword>
<evidence type="ECO:0000256" key="3">
    <source>
        <dbReference type="ARBA" id="ARBA00022723"/>
    </source>
</evidence>
<dbReference type="PANTHER" id="PTHR33711:SF7">
    <property type="entry name" value="INTRADIOL RING-CLEAVAGE DIOXYGENASES DOMAIN-CONTAINING PROTEIN-RELATED"/>
    <property type="match status" value="1"/>
</dbReference>
<evidence type="ECO:0000259" key="7">
    <source>
        <dbReference type="PROSITE" id="PS00083"/>
    </source>
</evidence>
<dbReference type="InterPro" id="IPR015889">
    <property type="entry name" value="Intradiol_dOase_core"/>
</dbReference>
<dbReference type="EMBL" id="WXFA01000022">
    <property type="protein sequence ID" value="MBM3094066.1"/>
    <property type="molecule type" value="Genomic_DNA"/>
</dbReference>
<accession>A0AAW4FRU3</accession>
<keyword evidence="6" id="KW-0408">Iron</keyword>
<keyword evidence="5" id="KW-0560">Oxidoreductase</keyword>
<protein>
    <submittedName>
        <fullName evidence="8">6-chlorohydroxyquinol-1,2-dioxygenase</fullName>
    </submittedName>
</protein>
<comment type="similarity">
    <text evidence="2">Belongs to the intradiol ring-cleavage dioxygenase family.</text>
</comment>
<dbReference type="PANTHER" id="PTHR33711">
    <property type="entry name" value="DIOXYGENASE, PUTATIVE (AFU_ORTHOLOGUE AFUA_2G02910)-RELATED"/>
    <property type="match status" value="1"/>
</dbReference>
<evidence type="ECO:0000256" key="2">
    <source>
        <dbReference type="ARBA" id="ARBA00007825"/>
    </source>
</evidence>
<dbReference type="GO" id="GO:0009712">
    <property type="term" value="P:catechol-containing compound metabolic process"/>
    <property type="evidence" value="ECO:0007669"/>
    <property type="project" value="InterPro"/>
</dbReference>
<dbReference type="Pfam" id="PF00775">
    <property type="entry name" value="Dioxygenase_C"/>
    <property type="match status" value="1"/>
</dbReference>
<sequence>MRRYFTEEHSAETVNGRIGVDVAPRMRQVMASLVRHLHDFIKDVELTQREWELAVDFLTRAGQTCTDTRQEFILLSDVLGLSMLVDAIGNRRPEGATENTVFGPFHVANAPIRAMGESISLDGKGESCLFHGRVIDLDGNAIEGATIDVWSDNADGFYDVQQPDLQPKWNNRGRFVTGADGAYSFVGIKPVSYSIPDDGPAGDLLEALHRHPCRPAHMHFLVTAPGHQKIVTHIFTGGDPFLTSDAVFGVKSSLIADFERIDGATSWQAAFDFVMVQEDRFEHRSCSNVR</sequence>
<dbReference type="Gene3D" id="2.60.130.10">
    <property type="entry name" value="Aromatic compound dioxygenase"/>
    <property type="match status" value="1"/>
</dbReference>
<feature type="domain" description="Intradiol ring-cleavage dioxygenases" evidence="7">
    <location>
        <begin position="130"/>
        <end position="158"/>
    </location>
</feature>
<dbReference type="RefSeq" id="WP_025428235.1">
    <property type="nucleotide sequence ID" value="NZ_CP083371.1"/>
</dbReference>
<evidence type="ECO:0000313" key="9">
    <source>
        <dbReference type="Proteomes" id="UP000744980"/>
    </source>
</evidence>
<dbReference type="InterPro" id="IPR050770">
    <property type="entry name" value="Intradiol_RC_Dioxygenase"/>
</dbReference>
<dbReference type="Proteomes" id="UP000744980">
    <property type="component" value="Unassembled WGS sequence"/>
</dbReference>
<dbReference type="GO" id="GO:0008199">
    <property type="term" value="F:ferric iron binding"/>
    <property type="evidence" value="ECO:0007669"/>
    <property type="project" value="InterPro"/>
</dbReference>
<dbReference type="PROSITE" id="PS00083">
    <property type="entry name" value="INTRADIOL_DIOXYGENAS"/>
    <property type="match status" value="1"/>
</dbReference>
<evidence type="ECO:0000256" key="6">
    <source>
        <dbReference type="ARBA" id="ARBA00023004"/>
    </source>
</evidence>
<proteinExistence type="inferred from homology"/>
<evidence type="ECO:0000256" key="5">
    <source>
        <dbReference type="ARBA" id="ARBA00023002"/>
    </source>
</evidence>
<dbReference type="Pfam" id="PF04444">
    <property type="entry name" value="Dioxygenase_N"/>
    <property type="match status" value="1"/>
</dbReference>
<gene>
    <name evidence="8" type="ORF">GFB56_25300</name>
</gene>
<organism evidence="8 9">
    <name type="scientific">Ensifer canadensis</name>
    <dbReference type="NCBI Taxonomy" id="555315"/>
    <lineage>
        <taxon>Bacteria</taxon>
        <taxon>Pseudomonadati</taxon>
        <taxon>Pseudomonadota</taxon>
        <taxon>Alphaproteobacteria</taxon>
        <taxon>Hyphomicrobiales</taxon>
        <taxon>Rhizobiaceae</taxon>
        <taxon>Sinorhizobium/Ensifer group</taxon>
        <taxon>Ensifer</taxon>
    </lineage>
</organism>
<evidence type="ECO:0000313" key="8">
    <source>
        <dbReference type="EMBL" id="MBM3094066.1"/>
    </source>
</evidence>
<dbReference type="GO" id="GO:0018576">
    <property type="term" value="F:catechol 1,2-dioxygenase activity"/>
    <property type="evidence" value="ECO:0007669"/>
    <property type="project" value="InterPro"/>
</dbReference>
<name>A0AAW4FRU3_9HYPH</name>
<keyword evidence="3" id="KW-0479">Metal-binding</keyword>
<evidence type="ECO:0000256" key="1">
    <source>
        <dbReference type="ARBA" id="ARBA00001965"/>
    </source>
</evidence>
<comment type="caution">
    <text evidence="8">The sequence shown here is derived from an EMBL/GenBank/DDBJ whole genome shotgun (WGS) entry which is preliminary data.</text>
</comment>
<dbReference type="SUPFAM" id="SSF49482">
    <property type="entry name" value="Aromatic compound dioxygenase"/>
    <property type="match status" value="1"/>
</dbReference>
<keyword evidence="4" id="KW-0223">Dioxygenase</keyword>
<reference evidence="8 9" key="1">
    <citation type="submission" date="2020-01" db="EMBL/GenBank/DDBJ databases">
        <title>Draft genome assembly of Ensifer adhaerens T173.</title>
        <authorList>
            <person name="Craig J.E."/>
            <person name="Stinchcombe J.R."/>
        </authorList>
    </citation>
    <scope>NUCLEOTIDE SEQUENCE [LARGE SCALE GENOMIC DNA]</scope>
    <source>
        <strain evidence="8 9">T173</strain>
    </source>
</reference>
<dbReference type="InterPro" id="IPR000627">
    <property type="entry name" value="Intradiol_dOase_C"/>
</dbReference>
<dbReference type="InterPro" id="IPR007535">
    <property type="entry name" value="Catechol_dOase_N"/>
</dbReference>
<evidence type="ECO:0000256" key="4">
    <source>
        <dbReference type="ARBA" id="ARBA00022964"/>
    </source>
</evidence>
<comment type="cofactor">
    <cofactor evidence="1">
        <name>Fe(3+)</name>
        <dbReference type="ChEBI" id="CHEBI:29034"/>
    </cofactor>
</comment>
<dbReference type="AlphaFoldDB" id="A0AAW4FRU3"/>